<evidence type="ECO:0008006" key="9">
    <source>
        <dbReference type="Google" id="ProtNLM"/>
    </source>
</evidence>
<evidence type="ECO:0000256" key="4">
    <source>
        <dbReference type="ARBA" id="ARBA00023136"/>
    </source>
</evidence>
<dbReference type="RefSeq" id="XP_009162910.1">
    <property type="nucleotide sequence ID" value="XM_009164646.1"/>
</dbReference>
<sequence>MPMKGPGRSLRVSIWTLSLMCLLTLGYTLSHFVPTWFTRLALYPVDLFSAWRLSKIFTFWLATDEHVTHWLTILTIFMLDKLIRDSWSKLEAITFLVFVNTLAVLSSAFTLFLLDRSPSLVLSGNAAVIAAIMVVSMQFDGERFLLSYGNIGLKSRHGFIVGFLLYLLFALFSFVRWTSCCLYFSGFLWSWFYLRFLQYHPQRRYGDHRPSFALAKFFPGACEHWVAFPSNLIYHVLLRSKLCPGVERQSEIVSTASFAAGIPGLTSDSDRHRRIALKALNERLFTKSATSEEITEWPDLNETDGTNTSNTTGEHRAEVQSVVVDLTAAPSTEAGLTDTPPVIEQTETRG</sequence>
<dbReference type="PANTHER" id="PTHR13377">
    <property type="entry name" value="PLACENTAL PROTEIN 6"/>
    <property type="match status" value="1"/>
</dbReference>
<feature type="transmembrane region" description="Helical" evidence="6">
    <location>
        <begin position="151"/>
        <end position="169"/>
    </location>
</feature>
<reference evidence="7 8" key="1">
    <citation type="submission" date="2013-11" db="EMBL/GenBank/DDBJ databases">
        <title>Opisthorchis viverrini - life in the bile duct.</title>
        <authorList>
            <person name="Young N.D."/>
            <person name="Nagarajan N."/>
            <person name="Lin S.J."/>
            <person name="Korhonen P.K."/>
            <person name="Jex A.R."/>
            <person name="Hall R.S."/>
            <person name="Safavi-Hemami H."/>
            <person name="Kaewkong W."/>
            <person name="Bertrand D."/>
            <person name="Gao S."/>
            <person name="Seet Q."/>
            <person name="Wongkham S."/>
            <person name="Teh B.T."/>
            <person name="Wongkham C."/>
            <person name="Intapan P.M."/>
            <person name="Maleewong W."/>
            <person name="Yang X."/>
            <person name="Hu M."/>
            <person name="Wang Z."/>
            <person name="Hofmann A."/>
            <person name="Sternberg P.W."/>
            <person name="Tan P."/>
            <person name="Wang J."/>
            <person name="Gasser R.B."/>
        </authorList>
    </citation>
    <scope>NUCLEOTIDE SEQUENCE [LARGE SCALE GENOMIC DNA]</scope>
</reference>
<evidence type="ECO:0000256" key="2">
    <source>
        <dbReference type="ARBA" id="ARBA00022692"/>
    </source>
</evidence>
<dbReference type="Proteomes" id="UP000054324">
    <property type="component" value="Unassembled WGS sequence"/>
</dbReference>
<evidence type="ECO:0000256" key="5">
    <source>
        <dbReference type="SAM" id="MobiDB-lite"/>
    </source>
</evidence>
<evidence type="ECO:0000313" key="8">
    <source>
        <dbReference type="Proteomes" id="UP000054324"/>
    </source>
</evidence>
<organism evidence="7 8">
    <name type="scientific">Opisthorchis viverrini</name>
    <name type="common">Southeast Asian liver fluke</name>
    <dbReference type="NCBI Taxonomy" id="6198"/>
    <lineage>
        <taxon>Eukaryota</taxon>
        <taxon>Metazoa</taxon>
        <taxon>Spiralia</taxon>
        <taxon>Lophotrochozoa</taxon>
        <taxon>Platyhelminthes</taxon>
        <taxon>Trematoda</taxon>
        <taxon>Digenea</taxon>
        <taxon>Opisthorchiida</taxon>
        <taxon>Opisthorchiata</taxon>
        <taxon>Opisthorchiidae</taxon>
        <taxon>Opisthorchis</taxon>
    </lineage>
</organism>
<evidence type="ECO:0000256" key="1">
    <source>
        <dbReference type="ARBA" id="ARBA00004141"/>
    </source>
</evidence>
<evidence type="ECO:0000256" key="6">
    <source>
        <dbReference type="SAM" id="Phobius"/>
    </source>
</evidence>
<dbReference type="OrthoDB" id="73612at2759"/>
<feature type="region of interest" description="Disordered" evidence="5">
    <location>
        <begin position="328"/>
        <end position="350"/>
    </location>
</feature>
<keyword evidence="4 6" id="KW-0472">Membrane</keyword>
<protein>
    <recommendedName>
        <fullName evidence="9">Peptidase S54 rhomboid domain-containing protein</fullName>
    </recommendedName>
</protein>
<dbReference type="EMBL" id="KL596626">
    <property type="protein sequence ID" value="KER33268.1"/>
    <property type="molecule type" value="Genomic_DNA"/>
</dbReference>
<feature type="compositionally biased region" description="Polar residues" evidence="5">
    <location>
        <begin position="303"/>
        <end position="312"/>
    </location>
</feature>
<dbReference type="InterPro" id="IPR013861">
    <property type="entry name" value="TMEM115/Pdh1/Rbl19"/>
</dbReference>
<gene>
    <name evidence="7" type="ORF">T265_00774</name>
</gene>
<dbReference type="STRING" id="6198.A0A075A0P2"/>
<dbReference type="GO" id="GO:0016020">
    <property type="term" value="C:membrane"/>
    <property type="evidence" value="ECO:0007669"/>
    <property type="project" value="UniProtKB-SubCell"/>
</dbReference>
<accession>A0A075A0P2</accession>
<evidence type="ECO:0000313" key="7">
    <source>
        <dbReference type="EMBL" id="KER33268.1"/>
    </source>
</evidence>
<keyword evidence="8" id="KW-1185">Reference proteome</keyword>
<proteinExistence type="predicted"/>
<feature type="transmembrane region" description="Helical" evidence="6">
    <location>
        <begin position="175"/>
        <end position="194"/>
    </location>
</feature>
<dbReference type="GeneID" id="20314962"/>
<keyword evidence="3 6" id="KW-1133">Transmembrane helix</keyword>
<feature type="transmembrane region" description="Helical" evidence="6">
    <location>
        <begin position="92"/>
        <end position="114"/>
    </location>
</feature>
<comment type="subcellular location">
    <subcellularLocation>
        <location evidence="1">Membrane</location>
        <topology evidence="1">Multi-pass membrane protein</topology>
    </subcellularLocation>
</comment>
<dbReference type="KEGG" id="ovi:T265_00774"/>
<keyword evidence="2 6" id="KW-0812">Transmembrane</keyword>
<dbReference type="AlphaFoldDB" id="A0A075A0P2"/>
<name>A0A075A0P2_OPIVI</name>
<feature type="transmembrane region" description="Helical" evidence="6">
    <location>
        <begin position="120"/>
        <end position="139"/>
    </location>
</feature>
<feature type="transmembrane region" description="Helical" evidence="6">
    <location>
        <begin position="12"/>
        <end position="37"/>
    </location>
</feature>
<feature type="region of interest" description="Disordered" evidence="5">
    <location>
        <begin position="295"/>
        <end position="316"/>
    </location>
</feature>
<dbReference type="GO" id="GO:0006890">
    <property type="term" value="P:retrograde vesicle-mediated transport, Golgi to endoplasmic reticulum"/>
    <property type="evidence" value="ECO:0007669"/>
    <property type="project" value="InterPro"/>
</dbReference>
<dbReference type="PANTHER" id="PTHR13377:SF3">
    <property type="entry name" value="TRANSMEMBRANE PROTEIN 115"/>
    <property type="match status" value="1"/>
</dbReference>
<dbReference type="CTD" id="20314962"/>
<evidence type="ECO:0000256" key="3">
    <source>
        <dbReference type="ARBA" id="ARBA00022989"/>
    </source>
</evidence>
<dbReference type="GO" id="GO:0005794">
    <property type="term" value="C:Golgi apparatus"/>
    <property type="evidence" value="ECO:0007669"/>
    <property type="project" value="TreeGrafter"/>
</dbReference>